<dbReference type="PANTHER" id="PTHR43615">
    <property type="entry name" value="PHOSPHOENOLPYRUVATE SYNTHASE-RELATED"/>
    <property type="match status" value="1"/>
</dbReference>
<proteinExistence type="predicted"/>
<evidence type="ECO:0000313" key="4">
    <source>
        <dbReference type="EMBL" id="MFC4866410.1"/>
    </source>
</evidence>
<keyword evidence="5" id="KW-1185">Reference proteome</keyword>
<dbReference type="InterPro" id="IPR002192">
    <property type="entry name" value="PPDK_AMP/ATP-bd"/>
</dbReference>
<accession>A0ABV9SJW0</accession>
<dbReference type="InterPro" id="IPR036637">
    <property type="entry name" value="Phosphohistidine_dom_sf"/>
</dbReference>
<dbReference type="Pfam" id="PF00391">
    <property type="entry name" value="PEP-utilizers"/>
    <property type="match status" value="1"/>
</dbReference>
<gene>
    <name evidence="4" type="ORF">ACFPCZ_07190</name>
</gene>
<feature type="domain" description="Pyruvate phosphate dikinase AMP/ATP-binding" evidence="3">
    <location>
        <begin position="22"/>
        <end position="332"/>
    </location>
</feature>
<evidence type="ECO:0000259" key="3">
    <source>
        <dbReference type="Pfam" id="PF01326"/>
    </source>
</evidence>
<evidence type="ECO:0000256" key="1">
    <source>
        <dbReference type="SAM" id="MobiDB-lite"/>
    </source>
</evidence>
<comment type="caution">
    <text evidence="4">The sequence shown here is derived from an EMBL/GenBank/DDBJ whole genome shotgun (WGS) entry which is preliminary data.</text>
</comment>
<dbReference type="PANTHER" id="PTHR43615:SF1">
    <property type="entry name" value="PPDK_N DOMAIN-CONTAINING PROTEIN"/>
    <property type="match status" value="1"/>
</dbReference>
<feature type="region of interest" description="Disordered" evidence="1">
    <location>
        <begin position="256"/>
        <end position="282"/>
    </location>
</feature>
<organism evidence="4 5">
    <name type="scientific">Streptomonospora arabica</name>
    <dbReference type="NCBI Taxonomy" id="412417"/>
    <lineage>
        <taxon>Bacteria</taxon>
        <taxon>Bacillati</taxon>
        <taxon>Actinomycetota</taxon>
        <taxon>Actinomycetes</taxon>
        <taxon>Streptosporangiales</taxon>
        <taxon>Nocardiopsidaceae</taxon>
        <taxon>Streptomonospora</taxon>
    </lineage>
</organism>
<dbReference type="Gene3D" id="3.50.30.10">
    <property type="entry name" value="Phosphohistidine domain"/>
    <property type="match status" value="1"/>
</dbReference>
<dbReference type="Gene3D" id="3.30.1490.20">
    <property type="entry name" value="ATP-grasp fold, A domain"/>
    <property type="match status" value="1"/>
</dbReference>
<reference evidence="5" key="1">
    <citation type="journal article" date="2019" name="Int. J. Syst. Evol. Microbiol.">
        <title>The Global Catalogue of Microorganisms (GCM) 10K type strain sequencing project: providing services to taxonomists for standard genome sequencing and annotation.</title>
        <authorList>
            <consortium name="The Broad Institute Genomics Platform"/>
            <consortium name="The Broad Institute Genome Sequencing Center for Infectious Disease"/>
            <person name="Wu L."/>
            <person name="Ma J."/>
        </authorList>
    </citation>
    <scope>NUCLEOTIDE SEQUENCE [LARGE SCALE GENOMIC DNA]</scope>
    <source>
        <strain evidence="5">CGMCC 4.7304</strain>
    </source>
</reference>
<dbReference type="SUPFAM" id="SSF56059">
    <property type="entry name" value="Glutathione synthetase ATP-binding domain-like"/>
    <property type="match status" value="1"/>
</dbReference>
<protein>
    <submittedName>
        <fullName evidence="4">PEP/pyruvate-binding domain-containing protein</fullName>
    </submittedName>
</protein>
<name>A0ABV9SJW0_9ACTN</name>
<dbReference type="SUPFAM" id="SSF52009">
    <property type="entry name" value="Phosphohistidine domain"/>
    <property type="match status" value="1"/>
</dbReference>
<dbReference type="InterPro" id="IPR051549">
    <property type="entry name" value="PEP_Utilizing_Enz"/>
</dbReference>
<feature type="domain" description="PEP-utilising enzyme mobile" evidence="2">
    <location>
        <begin position="837"/>
        <end position="906"/>
    </location>
</feature>
<dbReference type="EMBL" id="JBHSIY010000006">
    <property type="protein sequence ID" value="MFC4866410.1"/>
    <property type="molecule type" value="Genomic_DNA"/>
</dbReference>
<dbReference type="Gene3D" id="3.30.470.20">
    <property type="entry name" value="ATP-grasp fold, B domain"/>
    <property type="match status" value="1"/>
</dbReference>
<dbReference type="RefSeq" id="WP_344140112.1">
    <property type="nucleotide sequence ID" value="NZ_BAAAQI010000001.1"/>
</dbReference>
<dbReference type="InterPro" id="IPR008279">
    <property type="entry name" value="PEP-util_enz_mobile_dom"/>
</dbReference>
<evidence type="ECO:0000313" key="5">
    <source>
        <dbReference type="Proteomes" id="UP001595858"/>
    </source>
</evidence>
<sequence>MNREPDAVLYPFATADRPPAAQVGGKGASLIEMTRAGLPVPPGFVLTTAFFRPWLEHLRAAPAWRGFAEAVGADGPSDDDLRTRAADLQAAGEDLALTSEQERRLSEALDGLAGADPGPGGAPGTRLLAVRSSAPHEDLAGASFAGVYESVLGVRPDELAAALRTVFLSAVGFPAVSYKRRRGFDPAAAEIAVVVQCQLDSASAGVAFSLNPQNNDYDEVVIQANWGLGETVVAGSVTPDRFVVDKATGRLLETRPGAKETALWSRPEGGSAERRGEGGGDPSRCALTAEQAAALARMVARAEALTAAPVDVEWAYTADGELSLLQARPVTAYFPVPEELRTAPGAPRRLYLDTTLLEEGMQEPLSVLGEQWMAEAVVEMIRQVTGRRFSTRESGGLMHTVGGRWYLNASNVLWLGTERLAASLATLDVHAARTVRNVDARYYRRAAKRPAPADAARTVAGTVAHASGLVARTLGALAAPERARRRYAGAVDRHRRHLDDVERTAPSLRHLGEQTMKPAVRLLVREGLPLTAAAEAATSLLTALYRRSPAEQRRSLGTALRSMPDNTTIEMGLALYDLARSLEEHAGPDAYTDPAALARRIGERDLPPAFLDRWDAFMADYGFRGPDELDLATPRYADDPRPVLEQMRHYVLLDEETRENPRQAGERRRRERRDAYRRLLDGTRSPLKARLVKRLYRTAEALGGLREIHKYQLVRDGYRVRRRALAAGRELAEAGLLDTAEQVFDLTWEDLAEAARTPGTPEADLRARARGNTRYRRLVRRMPGTRFPVAVDSRGRIPRPAPRAAAANALVGEGVSPGLASGPAKVLSTVGEKPVLPGEVLIARATDPGWTPLFVNAAGIVLETGGSFQHGALVAREYGKPCIVGIEDATRRIADGQAVEIDGTAGTLTVVSDPAESRP</sequence>
<evidence type="ECO:0000259" key="2">
    <source>
        <dbReference type="Pfam" id="PF00391"/>
    </source>
</evidence>
<dbReference type="Pfam" id="PF01326">
    <property type="entry name" value="PPDK_N"/>
    <property type="match status" value="1"/>
</dbReference>
<dbReference type="InterPro" id="IPR013815">
    <property type="entry name" value="ATP_grasp_subdomain_1"/>
</dbReference>
<dbReference type="Proteomes" id="UP001595858">
    <property type="component" value="Unassembled WGS sequence"/>
</dbReference>